<protein>
    <recommendedName>
        <fullName evidence="3">YlqD protein</fullName>
    </recommendedName>
</protein>
<sequence>MKIIQKVTVMQVLTEKSKLKLVQFYIDQRQKLQKESDQLHFEQKKMERKSKFNQESVTSYFAKEIDMRHEKVKLIEFQAEQLEMLPLGSEIKEQELEAILDVSVGDSWNENIFAKTIVVKDDIIVEIR</sequence>
<keyword evidence="2" id="KW-1185">Reference proteome</keyword>
<accession>A0A1S7FUA9</accession>
<evidence type="ECO:0000313" key="1">
    <source>
        <dbReference type="EMBL" id="AQY50925.1"/>
    </source>
</evidence>
<proteinExistence type="predicted"/>
<name>A0A1S7FUA9_9LIST</name>
<dbReference type="RefSeq" id="WP_036062100.1">
    <property type="nucleotide sequence ID" value="NZ_CP011102.1"/>
</dbReference>
<dbReference type="Proteomes" id="UP000223060">
    <property type="component" value="Chromosome"/>
</dbReference>
<organism evidence="1 2">
    <name type="scientific">Listeria weihenstephanensis</name>
    <dbReference type="NCBI Taxonomy" id="1006155"/>
    <lineage>
        <taxon>Bacteria</taxon>
        <taxon>Bacillati</taxon>
        <taxon>Bacillota</taxon>
        <taxon>Bacilli</taxon>
        <taxon>Bacillales</taxon>
        <taxon>Listeriaceae</taxon>
        <taxon>Listeria</taxon>
    </lineage>
</organism>
<dbReference type="AlphaFoldDB" id="A0A1S7FUA9"/>
<dbReference type="InterPro" id="IPR021297">
    <property type="entry name" value="YlqD"/>
</dbReference>
<dbReference type="KEGG" id="lwi:UE46_07640"/>
<gene>
    <name evidence="1" type="ORF">UE46_07640</name>
</gene>
<evidence type="ECO:0000313" key="2">
    <source>
        <dbReference type="Proteomes" id="UP000223060"/>
    </source>
</evidence>
<reference evidence="2" key="1">
    <citation type="submission" date="2015-03" db="EMBL/GenBank/DDBJ databases">
        <authorList>
            <person name="Ferrari E."/>
            <person name="Walter M.C."/>
            <person name="Huptas C."/>
            <person name="Scherer S."/>
            <person name="Mueller-Herbst S."/>
        </authorList>
    </citation>
    <scope>NUCLEOTIDE SEQUENCE [LARGE SCALE GENOMIC DNA]</scope>
    <source>
        <strain evidence="2">LWP01</strain>
    </source>
</reference>
<evidence type="ECO:0008006" key="3">
    <source>
        <dbReference type="Google" id="ProtNLM"/>
    </source>
</evidence>
<dbReference type="Gene3D" id="6.10.140.1110">
    <property type="match status" value="1"/>
</dbReference>
<dbReference type="EMBL" id="CP011102">
    <property type="protein sequence ID" value="AQY50925.1"/>
    <property type="molecule type" value="Genomic_DNA"/>
</dbReference>
<dbReference type="Pfam" id="PF11068">
    <property type="entry name" value="YlqD"/>
    <property type="match status" value="1"/>
</dbReference>